<name>A0AAV6W276_9ARAC</name>
<gene>
    <name evidence="1" type="ORF">JTE90_027441</name>
</gene>
<comment type="caution">
    <text evidence="1">The sequence shown here is derived from an EMBL/GenBank/DDBJ whole genome shotgun (WGS) entry which is preliminary data.</text>
</comment>
<dbReference type="EMBL" id="JAFNEN010000002">
    <property type="protein sequence ID" value="KAG8201968.1"/>
    <property type="molecule type" value="Genomic_DNA"/>
</dbReference>
<organism evidence="1 2">
    <name type="scientific">Oedothorax gibbosus</name>
    <dbReference type="NCBI Taxonomy" id="931172"/>
    <lineage>
        <taxon>Eukaryota</taxon>
        <taxon>Metazoa</taxon>
        <taxon>Ecdysozoa</taxon>
        <taxon>Arthropoda</taxon>
        <taxon>Chelicerata</taxon>
        <taxon>Arachnida</taxon>
        <taxon>Araneae</taxon>
        <taxon>Araneomorphae</taxon>
        <taxon>Entelegynae</taxon>
        <taxon>Araneoidea</taxon>
        <taxon>Linyphiidae</taxon>
        <taxon>Erigoninae</taxon>
        <taxon>Oedothorax</taxon>
    </lineage>
</organism>
<evidence type="ECO:0000313" key="1">
    <source>
        <dbReference type="EMBL" id="KAG8201968.1"/>
    </source>
</evidence>
<evidence type="ECO:0000313" key="2">
    <source>
        <dbReference type="Proteomes" id="UP000827092"/>
    </source>
</evidence>
<dbReference type="AlphaFoldDB" id="A0AAV6W276"/>
<keyword evidence="2" id="KW-1185">Reference proteome</keyword>
<proteinExistence type="predicted"/>
<protein>
    <submittedName>
        <fullName evidence="1">Uncharacterized protein</fullName>
    </submittedName>
</protein>
<dbReference type="Proteomes" id="UP000827092">
    <property type="component" value="Unassembled WGS sequence"/>
</dbReference>
<reference evidence="1 2" key="1">
    <citation type="journal article" date="2022" name="Nat. Ecol. Evol.">
        <title>A masculinizing supergene underlies an exaggerated male reproductive morph in a spider.</title>
        <authorList>
            <person name="Hendrickx F."/>
            <person name="De Corte Z."/>
            <person name="Sonet G."/>
            <person name="Van Belleghem S.M."/>
            <person name="Kostlbacher S."/>
            <person name="Vangestel C."/>
        </authorList>
    </citation>
    <scope>NUCLEOTIDE SEQUENCE [LARGE SCALE GENOMIC DNA]</scope>
    <source>
        <strain evidence="1">W744_W776</strain>
    </source>
</reference>
<accession>A0AAV6W276</accession>
<sequence length="105" mass="11940">MQTQKVMHPSYSIGPFTENKQAHSEIPDTFVIDFLIDYSRGQLPAAPCPLLFLSQQRPKGPPKLTGQCLCNRRCLIAPPRLKRSCYYTEAVHEWGMLVKEKTGSF</sequence>